<organism evidence="1 2">
    <name type="scientific">Garicola koreensis</name>
    <dbReference type="NCBI Taxonomy" id="1262554"/>
    <lineage>
        <taxon>Bacteria</taxon>
        <taxon>Bacillati</taxon>
        <taxon>Actinomycetota</taxon>
        <taxon>Actinomycetes</taxon>
        <taxon>Micrococcales</taxon>
        <taxon>Micrococcaceae</taxon>
        <taxon>Garicola</taxon>
    </lineage>
</organism>
<accession>A0A7W5TQ34</accession>
<name>A0A7W5TQ34_9MICC</name>
<proteinExistence type="predicted"/>
<reference evidence="1 2" key="1">
    <citation type="submission" date="2020-08" db="EMBL/GenBank/DDBJ databases">
        <title>Sequencing the genomes of 1000 actinobacteria strains.</title>
        <authorList>
            <person name="Klenk H.-P."/>
        </authorList>
    </citation>
    <scope>NUCLEOTIDE SEQUENCE [LARGE SCALE GENOMIC DNA]</scope>
    <source>
        <strain evidence="1 2">DSM 28238</strain>
    </source>
</reference>
<evidence type="ECO:0000313" key="1">
    <source>
        <dbReference type="EMBL" id="MBB3667616.1"/>
    </source>
</evidence>
<keyword evidence="2" id="KW-1185">Reference proteome</keyword>
<gene>
    <name evidence="1" type="ORF">FHX47_001235</name>
</gene>
<dbReference type="Proteomes" id="UP000547528">
    <property type="component" value="Unassembled WGS sequence"/>
</dbReference>
<dbReference type="AlphaFoldDB" id="A0A7W5TQ34"/>
<comment type="caution">
    <text evidence="1">The sequence shown here is derived from an EMBL/GenBank/DDBJ whole genome shotgun (WGS) entry which is preliminary data.</text>
</comment>
<protein>
    <submittedName>
        <fullName evidence="1">Uncharacterized protein</fullName>
    </submittedName>
</protein>
<dbReference type="EMBL" id="JACIBT010000002">
    <property type="protein sequence ID" value="MBB3667616.1"/>
    <property type="molecule type" value="Genomic_DNA"/>
</dbReference>
<sequence>MARAIVNAITADDDAQLTEIQIRPRQEHSWKKNRQQLRSHCG</sequence>
<evidence type="ECO:0000313" key="2">
    <source>
        <dbReference type="Proteomes" id="UP000547528"/>
    </source>
</evidence>